<dbReference type="AlphaFoldDB" id="A0A1S7SDJ0"/>
<reference evidence="2 3" key="1">
    <citation type="submission" date="2016-01" db="EMBL/GenBank/DDBJ databases">
        <authorList>
            <person name="Oliw E.H."/>
        </authorList>
    </citation>
    <scope>NUCLEOTIDE SEQUENCE [LARGE SCALE GENOMIC DNA]</scope>
    <source>
        <strain evidence="2 3">Kerr 14</strain>
    </source>
</reference>
<organism evidence="2 3">
    <name type="scientific">Agrobacterium tumefaciens str. Kerr 14</name>
    <dbReference type="NCBI Taxonomy" id="1183424"/>
    <lineage>
        <taxon>Bacteria</taxon>
        <taxon>Pseudomonadati</taxon>
        <taxon>Pseudomonadota</taxon>
        <taxon>Alphaproteobacteria</taxon>
        <taxon>Hyphomicrobiales</taxon>
        <taxon>Rhizobiaceae</taxon>
        <taxon>Rhizobium/Agrobacterium group</taxon>
        <taxon>Agrobacterium</taxon>
        <taxon>Agrobacterium tumefaciens complex</taxon>
    </lineage>
</organism>
<dbReference type="NCBIfam" id="NF043004">
    <property type="entry name" value="CjTranTraC_Agrob"/>
    <property type="match status" value="1"/>
</dbReference>
<feature type="region of interest" description="Disordered" evidence="1">
    <location>
        <begin position="61"/>
        <end position="98"/>
    </location>
</feature>
<accession>A0A1S7SDJ0</accession>
<evidence type="ECO:0000313" key="2">
    <source>
        <dbReference type="EMBL" id="CUX67109.1"/>
    </source>
</evidence>
<name>A0A1S7SDJ0_AGRTU</name>
<evidence type="ECO:0000256" key="1">
    <source>
        <dbReference type="SAM" id="MobiDB-lite"/>
    </source>
</evidence>
<dbReference type="Proteomes" id="UP000191897">
    <property type="component" value="Unassembled WGS sequence"/>
</dbReference>
<protein>
    <submittedName>
        <fullName evidence="2">Conjugal transfer protein TraC</fullName>
    </submittedName>
</protein>
<evidence type="ECO:0000313" key="3">
    <source>
        <dbReference type="Proteomes" id="UP000191897"/>
    </source>
</evidence>
<dbReference type="InterPro" id="IPR053443">
    <property type="entry name" value="Conjugal_Transfer_TraC"/>
</dbReference>
<dbReference type="Pfam" id="PF07820">
    <property type="entry name" value="TraC"/>
    <property type="match status" value="1"/>
</dbReference>
<dbReference type="NCBIfam" id="NF010422">
    <property type="entry name" value="PRK13848.1"/>
    <property type="match status" value="1"/>
</dbReference>
<dbReference type="RefSeq" id="WP_080867927.1">
    <property type="nucleotide sequence ID" value="NZ_LT009733.1"/>
</dbReference>
<sequence>MKKPSSKIREEIARLQDQLRQAETREAERIGRIALKAGLGEIEIEETELQAAFEEITRRFRGGKGSAPGKRNVGDGRTAGETVTTIETGAPAGRPGEA</sequence>
<dbReference type="EMBL" id="FBWC01000041">
    <property type="protein sequence ID" value="CUX67109.1"/>
    <property type="molecule type" value="Genomic_DNA"/>
</dbReference>
<proteinExistence type="predicted"/>
<dbReference type="InterPro" id="IPR012930">
    <property type="entry name" value="TraC"/>
</dbReference>
<gene>
    <name evidence="2" type="primary">traC</name>
    <name evidence="2" type="ORF">AGR4C_pb20059</name>
</gene>